<evidence type="ECO:0000313" key="5">
    <source>
        <dbReference type="Proteomes" id="UP000392064"/>
    </source>
</evidence>
<dbReference type="Gene3D" id="3.40.50.720">
    <property type="entry name" value="NAD(P)-binding Rossmann-like Domain"/>
    <property type="match status" value="1"/>
</dbReference>
<feature type="domain" description="NAD-dependent epimerase/dehydratase" evidence="2">
    <location>
        <begin position="5"/>
        <end position="210"/>
    </location>
</feature>
<dbReference type="Proteomes" id="UP000392064">
    <property type="component" value="Chromosome"/>
</dbReference>
<keyword evidence="5" id="KW-1185">Reference proteome</keyword>
<reference evidence="4 5" key="1">
    <citation type="submission" date="2019-11" db="EMBL/GenBank/DDBJ databases">
        <authorList>
            <person name="Li J."/>
        </authorList>
    </citation>
    <scope>NUCLEOTIDE SEQUENCE [LARGE SCALE GENOMIC DNA]</scope>
    <source>
        <strain evidence="4 5">MF47</strain>
    </source>
</reference>
<organism evidence="4 5">
    <name type="scientific">Aeromicrobium yanjiei</name>
    <dbReference type="NCBI Taxonomy" id="2662028"/>
    <lineage>
        <taxon>Bacteria</taxon>
        <taxon>Bacillati</taxon>
        <taxon>Actinomycetota</taxon>
        <taxon>Actinomycetes</taxon>
        <taxon>Propionibacteriales</taxon>
        <taxon>Nocardioidaceae</taxon>
        <taxon>Aeromicrobium</taxon>
    </lineage>
</organism>
<dbReference type="AlphaFoldDB" id="A0A5Q2MKA5"/>
<dbReference type="KEGG" id="aef:GEV26_03665"/>
<dbReference type="InterPro" id="IPR013549">
    <property type="entry name" value="DUF1731"/>
</dbReference>
<evidence type="ECO:0000259" key="3">
    <source>
        <dbReference type="Pfam" id="PF08338"/>
    </source>
</evidence>
<dbReference type="SUPFAM" id="SSF51735">
    <property type="entry name" value="NAD(P)-binding Rossmann-fold domains"/>
    <property type="match status" value="1"/>
</dbReference>
<protein>
    <submittedName>
        <fullName evidence="4">TIGR01777 family protein</fullName>
    </submittedName>
</protein>
<dbReference type="PANTHER" id="PTHR11092">
    <property type="entry name" value="SUGAR NUCLEOTIDE EPIMERASE RELATED"/>
    <property type="match status" value="1"/>
</dbReference>
<sequence>MRTATIAGATGHVGTYVRQHLEAQGVTVRAIGRGAGSDATWDDPDALVRAVDGTDLLVNFAGRSVSCRYTKSNVDEMFRSRIATTAALGRATAAAASPPALWVNASTGTIYRDSRDRPMDEIGGDIGSGLSVELARAWEHELFAAATDVRRIALRMTIVLGAGGGAVNPFINLARMGFGGPMGDGEQRFSWVHADDVARAIVHLHEHPEIAGPVNVAAPEVVGNAELMRLVRETMGRRHGLAEPRWLLEIGARIIRTEAELVLKSRWVESRVLRESGFVFEHATLRSALEQIARQTRRGLLPVALG</sequence>
<dbReference type="Pfam" id="PF08338">
    <property type="entry name" value="DUF1731"/>
    <property type="match status" value="1"/>
</dbReference>
<dbReference type="InterPro" id="IPR010099">
    <property type="entry name" value="SDR39U1"/>
</dbReference>
<evidence type="ECO:0000259" key="2">
    <source>
        <dbReference type="Pfam" id="PF01370"/>
    </source>
</evidence>
<evidence type="ECO:0000256" key="1">
    <source>
        <dbReference type="ARBA" id="ARBA00009353"/>
    </source>
</evidence>
<proteinExistence type="inferred from homology"/>
<dbReference type="NCBIfam" id="TIGR01777">
    <property type="entry name" value="yfcH"/>
    <property type="match status" value="1"/>
</dbReference>
<dbReference type="Pfam" id="PF01370">
    <property type="entry name" value="Epimerase"/>
    <property type="match status" value="1"/>
</dbReference>
<evidence type="ECO:0000313" key="4">
    <source>
        <dbReference type="EMBL" id="QGG43148.1"/>
    </source>
</evidence>
<feature type="domain" description="DUF1731" evidence="3">
    <location>
        <begin position="244"/>
        <end position="292"/>
    </location>
</feature>
<dbReference type="PANTHER" id="PTHR11092:SF0">
    <property type="entry name" value="EPIMERASE FAMILY PROTEIN SDR39U1"/>
    <property type="match status" value="1"/>
</dbReference>
<gene>
    <name evidence="4" type="ORF">GEV26_03665</name>
</gene>
<comment type="similarity">
    <text evidence="1">Belongs to the NAD(P)-dependent epimerase/dehydratase family. SDR39U1 subfamily.</text>
</comment>
<dbReference type="InterPro" id="IPR036291">
    <property type="entry name" value="NAD(P)-bd_dom_sf"/>
</dbReference>
<dbReference type="EMBL" id="CP045737">
    <property type="protein sequence ID" value="QGG43148.1"/>
    <property type="molecule type" value="Genomic_DNA"/>
</dbReference>
<accession>A0A5Q2MKA5</accession>
<name>A0A5Q2MKA5_9ACTN</name>
<dbReference type="InterPro" id="IPR001509">
    <property type="entry name" value="Epimerase_deHydtase"/>
</dbReference>